<dbReference type="Proteomes" id="UP000027730">
    <property type="component" value="Unassembled WGS sequence"/>
</dbReference>
<dbReference type="CDD" id="cd00067">
    <property type="entry name" value="GAL4"/>
    <property type="match status" value="1"/>
</dbReference>
<dbReference type="GO" id="GO:0008270">
    <property type="term" value="F:zinc ion binding"/>
    <property type="evidence" value="ECO:0007669"/>
    <property type="project" value="InterPro"/>
</dbReference>
<feature type="region of interest" description="Disordered" evidence="2">
    <location>
        <begin position="64"/>
        <end position="87"/>
    </location>
</feature>
<accession>A0A074WKZ2</accession>
<proteinExistence type="predicted"/>
<dbReference type="PROSITE" id="PS50048">
    <property type="entry name" value="ZN2_CY6_FUNGAL_2"/>
    <property type="match status" value="1"/>
</dbReference>
<dbReference type="SMART" id="SM00066">
    <property type="entry name" value="GAL4"/>
    <property type="match status" value="1"/>
</dbReference>
<dbReference type="STRING" id="1043004.A0A074WKZ2"/>
<feature type="domain" description="Zn(2)-C6 fungal-type" evidence="3">
    <location>
        <begin position="9"/>
        <end position="37"/>
    </location>
</feature>
<dbReference type="InterPro" id="IPR001138">
    <property type="entry name" value="Zn2Cys6_DnaBD"/>
</dbReference>
<evidence type="ECO:0000259" key="3">
    <source>
        <dbReference type="PROSITE" id="PS50048"/>
    </source>
</evidence>
<keyword evidence="5" id="KW-1185">Reference proteome</keyword>
<dbReference type="GO" id="GO:0000981">
    <property type="term" value="F:DNA-binding transcription factor activity, RNA polymerase II-specific"/>
    <property type="evidence" value="ECO:0007669"/>
    <property type="project" value="InterPro"/>
</dbReference>
<dbReference type="EMBL" id="KL584708">
    <property type="protein sequence ID" value="KEQ73758.1"/>
    <property type="molecule type" value="Genomic_DNA"/>
</dbReference>
<evidence type="ECO:0000313" key="5">
    <source>
        <dbReference type="Proteomes" id="UP000027730"/>
    </source>
</evidence>
<dbReference type="InterPro" id="IPR053178">
    <property type="entry name" value="Osmoadaptation_assoc"/>
</dbReference>
<evidence type="ECO:0000256" key="2">
    <source>
        <dbReference type="SAM" id="MobiDB-lite"/>
    </source>
</evidence>
<dbReference type="InterPro" id="IPR036864">
    <property type="entry name" value="Zn2-C6_fun-type_DNA-bd_sf"/>
</dbReference>
<dbReference type="PANTHER" id="PTHR38111">
    <property type="entry name" value="ZN(2)-C6 FUNGAL-TYPE DOMAIN-CONTAINING PROTEIN-RELATED"/>
    <property type="match status" value="1"/>
</dbReference>
<dbReference type="Gene3D" id="4.10.240.10">
    <property type="entry name" value="Zn(2)-C6 fungal-type DNA-binding domain"/>
    <property type="match status" value="1"/>
</dbReference>
<dbReference type="RefSeq" id="XP_013427904.1">
    <property type="nucleotide sequence ID" value="XM_013572450.1"/>
</dbReference>
<evidence type="ECO:0000313" key="4">
    <source>
        <dbReference type="EMBL" id="KEQ73758.1"/>
    </source>
</evidence>
<protein>
    <recommendedName>
        <fullName evidence="3">Zn(2)-C6 fungal-type domain-containing protein</fullName>
    </recommendedName>
</protein>
<organism evidence="4 5">
    <name type="scientific">Aureobasidium namibiae CBS 147.97</name>
    <dbReference type="NCBI Taxonomy" id="1043004"/>
    <lineage>
        <taxon>Eukaryota</taxon>
        <taxon>Fungi</taxon>
        <taxon>Dikarya</taxon>
        <taxon>Ascomycota</taxon>
        <taxon>Pezizomycotina</taxon>
        <taxon>Dothideomycetes</taxon>
        <taxon>Dothideomycetidae</taxon>
        <taxon>Dothideales</taxon>
        <taxon>Saccotheciaceae</taxon>
        <taxon>Aureobasidium</taxon>
    </lineage>
</organism>
<name>A0A074WKZ2_9PEZI</name>
<keyword evidence="1" id="KW-0539">Nucleus</keyword>
<dbReference type="OrthoDB" id="4314040at2759"/>
<dbReference type="HOGENOM" id="CLU_021599_8_2_1"/>
<dbReference type="SUPFAM" id="SSF57701">
    <property type="entry name" value="Zn2/Cys6 DNA-binding domain"/>
    <property type="match status" value="1"/>
</dbReference>
<reference evidence="4 5" key="1">
    <citation type="journal article" date="2014" name="BMC Genomics">
        <title>Genome sequencing of four Aureobasidium pullulans varieties: biotechnological potential, stress tolerance, and description of new species.</title>
        <authorList>
            <person name="Gostin Ar C."/>
            <person name="Ohm R.A."/>
            <person name="Kogej T."/>
            <person name="Sonjak S."/>
            <person name="Turk M."/>
            <person name="Zajc J."/>
            <person name="Zalar P."/>
            <person name="Grube M."/>
            <person name="Sun H."/>
            <person name="Han J."/>
            <person name="Sharma A."/>
            <person name="Chiniquy J."/>
            <person name="Ngan C.Y."/>
            <person name="Lipzen A."/>
            <person name="Barry K."/>
            <person name="Grigoriev I.V."/>
            <person name="Gunde-Cimerman N."/>
        </authorList>
    </citation>
    <scope>NUCLEOTIDE SEQUENCE [LARGE SCALE GENOMIC DNA]</scope>
    <source>
        <strain evidence="4 5">CBS 147.97</strain>
    </source>
</reference>
<evidence type="ECO:0000256" key="1">
    <source>
        <dbReference type="ARBA" id="ARBA00023242"/>
    </source>
</evidence>
<dbReference type="Pfam" id="PF00172">
    <property type="entry name" value="Zn_clus"/>
    <property type="match status" value="1"/>
</dbReference>
<sequence>MVGVPRSTGCATCVSRRIKCDEGRPTCQKCEKAGRQCPGYTRELQFRNKMVTVVSKRERPIIINSVSTTSPTESSSSGGASLDSRRDSVVVTPPIVTTPPEPAVKSLHLPRTEQLQVMAALIDGFAPPSKEPTQGPSMIREWLSFVYYRIGALTPLDLAMRSVACMQFGLRKKDTRLINVSRAYYGGALQTLRKALLAPTTGQAEMQSTVMLLTFYELMSNRKEDEWVRHSGGSVEMMRVRGPKAYADRKSFDYSMYLVCRYYIVMEAFYKRKACFLDDPEWNTLAYDPDSVEGNFREAMFRIHVQIPGLIRNAQMTAAGQYDAFELIKKTVELRTAVKCLYDQWIVALKATNNMPIEIPGEDELFPKVYHFNNLAVHGFMSQHCSTIIQLNSVLIQCGLPGKEAYIQECREQAEQLCRYVHFAQGRVLGSILLHFWLITAKRHADEKYQDWITAKQAAIQR</sequence>
<gene>
    <name evidence="4" type="ORF">M436DRAFT_44705</name>
</gene>
<dbReference type="GeneID" id="25410206"/>
<feature type="compositionally biased region" description="Low complexity" evidence="2">
    <location>
        <begin position="65"/>
        <end position="82"/>
    </location>
</feature>
<dbReference type="AlphaFoldDB" id="A0A074WKZ2"/>